<reference evidence="3" key="1">
    <citation type="submission" date="2012-01" db="EMBL/GenBank/DDBJ databases">
        <authorList>
            <person name="Walter R."/>
            <person name="Schartl M."/>
            <person name="Warren W."/>
        </authorList>
    </citation>
    <scope>NUCLEOTIDE SEQUENCE [LARGE SCALE GENOMIC DNA]</scope>
    <source>
        <strain evidence="3">JP 163 A</strain>
    </source>
</reference>
<accession>M3ZTQ2</accession>
<dbReference type="HOGENOM" id="CLU_105099_0_0_1"/>
<dbReference type="GeneTree" id="ENSGT00940000154479"/>
<reference evidence="3" key="2">
    <citation type="journal article" date="2013" name="Nat. Genet.">
        <title>The genome of the platyfish, Xiphophorus maculatus, provides insights into evolutionary adaptation and several complex traits.</title>
        <authorList>
            <person name="Schartl M."/>
            <person name="Walter R.B."/>
            <person name="Shen Y."/>
            <person name="Garcia T."/>
            <person name="Catchen J."/>
            <person name="Amores A."/>
            <person name="Braasch I."/>
            <person name="Chalopin D."/>
            <person name="Volff J.N."/>
            <person name="Lesch K.P."/>
            <person name="Bisazza A."/>
            <person name="Minx P."/>
            <person name="Hillier L."/>
            <person name="Wilson R.K."/>
            <person name="Fuerstenberg S."/>
            <person name="Boore J."/>
            <person name="Searle S."/>
            <person name="Postlethwait J.H."/>
            <person name="Warren W.C."/>
        </authorList>
    </citation>
    <scope>NUCLEOTIDE SEQUENCE [LARGE SCALE GENOMIC DNA]</scope>
    <source>
        <strain evidence="3">JP 163 A</strain>
    </source>
</reference>
<proteinExistence type="predicted"/>
<feature type="region of interest" description="Disordered" evidence="1">
    <location>
        <begin position="1"/>
        <end position="69"/>
    </location>
</feature>
<organism evidence="2 3">
    <name type="scientific">Xiphophorus maculatus</name>
    <name type="common">Southern platyfish</name>
    <name type="synonym">Platypoecilus maculatus</name>
    <dbReference type="NCBI Taxonomy" id="8083"/>
    <lineage>
        <taxon>Eukaryota</taxon>
        <taxon>Metazoa</taxon>
        <taxon>Chordata</taxon>
        <taxon>Craniata</taxon>
        <taxon>Vertebrata</taxon>
        <taxon>Euteleostomi</taxon>
        <taxon>Actinopterygii</taxon>
        <taxon>Neopterygii</taxon>
        <taxon>Teleostei</taxon>
        <taxon>Neoteleostei</taxon>
        <taxon>Acanthomorphata</taxon>
        <taxon>Ovalentaria</taxon>
        <taxon>Atherinomorphae</taxon>
        <taxon>Cyprinodontiformes</taxon>
        <taxon>Poeciliidae</taxon>
        <taxon>Poeciliinae</taxon>
        <taxon>Xiphophorus</taxon>
    </lineage>
</organism>
<feature type="compositionally biased region" description="Basic and acidic residues" evidence="1">
    <location>
        <begin position="46"/>
        <end position="59"/>
    </location>
</feature>
<reference evidence="2" key="4">
    <citation type="submission" date="2025-09" db="UniProtKB">
        <authorList>
            <consortium name="Ensembl"/>
        </authorList>
    </citation>
    <scope>IDENTIFICATION</scope>
    <source>
        <strain evidence="2">JP 163 A</strain>
    </source>
</reference>
<reference evidence="2" key="3">
    <citation type="submission" date="2025-08" db="UniProtKB">
        <authorList>
            <consortium name="Ensembl"/>
        </authorList>
    </citation>
    <scope>IDENTIFICATION</scope>
    <source>
        <strain evidence="2">JP 163 A</strain>
    </source>
</reference>
<evidence type="ECO:0000313" key="3">
    <source>
        <dbReference type="Proteomes" id="UP000002852"/>
    </source>
</evidence>
<dbReference type="OMA" id="GETRSCW"/>
<sequence length="247" mass="28373">MFRGGKRERESEDSSEESLLDGETRSCWTGAAGTNQTRRQRHRRQRQPEDTETHSEIKPGGKPKQRTRSLHQDKLQLGFHPQLDTVAMVSWRIVMYGLFYCFIRTGVTKSQTRVKRGSSAAGNPTFYKTMNDVHLLYEILMAGVRFEPSGEFSVDDAELSSLRQTRNLNFIYEEIFPKKLTDVFGLIAELSEHSASLHQEDFERILMTLVYTTQKMISAASVHQRGMWGESFVGLYKALKRDLARTN</sequence>
<evidence type="ECO:0000313" key="2">
    <source>
        <dbReference type="Ensembl" id="ENSXMAP00000005595.2"/>
    </source>
</evidence>
<dbReference type="InParanoid" id="M3ZTQ2"/>
<dbReference type="eggNOG" id="ENOG502S335">
    <property type="taxonomic scope" value="Eukaryota"/>
</dbReference>
<keyword evidence="3" id="KW-1185">Reference proteome</keyword>
<dbReference type="AlphaFoldDB" id="M3ZTQ2"/>
<dbReference type="Proteomes" id="UP000002852">
    <property type="component" value="Unassembled WGS sequence"/>
</dbReference>
<dbReference type="InterPro" id="IPR029170">
    <property type="entry name" value="FAM180"/>
</dbReference>
<protein>
    <submittedName>
        <fullName evidence="2">Family with sequence similarity 180 member A</fullName>
    </submittedName>
</protein>
<name>M3ZTQ2_XIPMA</name>
<dbReference type="PANTHER" id="PTHR34034">
    <property type="entry name" value="PROTEIN FAM180A-RELATED"/>
    <property type="match status" value="1"/>
</dbReference>
<dbReference type="PANTHER" id="PTHR34034:SF2">
    <property type="entry name" value="PROTEIN FAM180A"/>
    <property type="match status" value="1"/>
</dbReference>
<dbReference type="Ensembl" id="ENSXMAT00000005601.2">
    <property type="protein sequence ID" value="ENSXMAP00000005595.2"/>
    <property type="gene ID" value="ENSXMAG00000005584.2"/>
</dbReference>
<dbReference type="Pfam" id="PF15173">
    <property type="entry name" value="FAM180"/>
    <property type="match status" value="1"/>
</dbReference>
<feature type="compositionally biased region" description="Basic and acidic residues" evidence="1">
    <location>
        <begin position="1"/>
        <end position="12"/>
    </location>
</feature>
<evidence type="ECO:0000256" key="1">
    <source>
        <dbReference type="SAM" id="MobiDB-lite"/>
    </source>
</evidence>